<dbReference type="Gene3D" id="1.10.10.2520">
    <property type="entry name" value="Cell wall hydrolase SleB, domain 1"/>
    <property type="match status" value="1"/>
</dbReference>
<dbReference type="InterPro" id="IPR003646">
    <property type="entry name" value="SH3-like_bac-type"/>
</dbReference>
<dbReference type="InterPro" id="IPR042047">
    <property type="entry name" value="SleB_dom1"/>
</dbReference>
<name>A0A1M5BEF2_9CLOT</name>
<dbReference type="Pfam" id="PF07486">
    <property type="entry name" value="Hydrolase_2"/>
    <property type="match status" value="1"/>
</dbReference>
<feature type="domain" description="Cell wall hydrolase SleB" evidence="3">
    <location>
        <begin position="179"/>
        <end position="257"/>
    </location>
</feature>
<feature type="signal peptide" evidence="2">
    <location>
        <begin position="1"/>
        <end position="28"/>
    </location>
</feature>
<dbReference type="RefSeq" id="WP_072854184.1">
    <property type="nucleotide sequence ID" value="NZ_FQVI01000026.1"/>
</dbReference>
<feature type="region of interest" description="Disordered" evidence="1">
    <location>
        <begin position="134"/>
        <end position="161"/>
    </location>
</feature>
<dbReference type="InterPro" id="IPR011105">
    <property type="entry name" value="Cell_wall_hydrolase_SleB"/>
</dbReference>
<feature type="chain" id="PRO_5012138145" evidence="2">
    <location>
        <begin position="29"/>
        <end position="271"/>
    </location>
</feature>
<dbReference type="EMBL" id="FQVI01000026">
    <property type="protein sequence ID" value="SHF40818.1"/>
    <property type="molecule type" value="Genomic_DNA"/>
</dbReference>
<keyword evidence="6" id="KW-1185">Reference proteome</keyword>
<accession>A0A1M5BEF2</accession>
<protein>
    <submittedName>
        <fullName evidence="5">SH3 domain-containing protein</fullName>
    </submittedName>
</protein>
<proteinExistence type="predicted"/>
<dbReference type="Gene3D" id="2.30.30.40">
    <property type="entry name" value="SH3 Domains"/>
    <property type="match status" value="1"/>
</dbReference>
<dbReference type="Pfam" id="PF08239">
    <property type="entry name" value="SH3_3"/>
    <property type="match status" value="1"/>
</dbReference>
<evidence type="ECO:0000256" key="1">
    <source>
        <dbReference type="SAM" id="MobiDB-lite"/>
    </source>
</evidence>
<keyword evidence="2" id="KW-0732">Signal</keyword>
<evidence type="ECO:0000259" key="4">
    <source>
        <dbReference type="Pfam" id="PF08239"/>
    </source>
</evidence>
<organism evidence="5 6">
    <name type="scientific">Lactonifactor longoviformis DSM 17459</name>
    <dbReference type="NCBI Taxonomy" id="1122155"/>
    <lineage>
        <taxon>Bacteria</taxon>
        <taxon>Bacillati</taxon>
        <taxon>Bacillota</taxon>
        <taxon>Clostridia</taxon>
        <taxon>Eubacteriales</taxon>
        <taxon>Clostridiaceae</taxon>
        <taxon>Lactonifactor</taxon>
    </lineage>
</organism>
<evidence type="ECO:0000259" key="3">
    <source>
        <dbReference type="Pfam" id="PF07486"/>
    </source>
</evidence>
<evidence type="ECO:0000313" key="6">
    <source>
        <dbReference type="Proteomes" id="UP000184245"/>
    </source>
</evidence>
<dbReference type="AlphaFoldDB" id="A0A1M5BEF2"/>
<evidence type="ECO:0000313" key="5">
    <source>
        <dbReference type="EMBL" id="SHF40818.1"/>
    </source>
</evidence>
<gene>
    <name evidence="5" type="ORF">SAMN02745158_03622</name>
</gene>
<feature type="domain" description="SH3b" evidence="4">
    <location>
        <begin position="55"/>
        <end position="104"/>
    </location>
</feature>
<dbReference type="OrthoDB" id="9785345at2"/>
<reference evidence="5 6" key="1">
    <citation type="submission" date="2016-11" db="EMBL/GenBank/DDBJ databases">
        <authorList>
            <person name="Jaros S."/>
            <person name="Januszkiewicz K."/>
            <person name="Wedrychowicz H."/>
        </authorList>
    </citation>
    <scope>NUCLEOTIDE SEQUENCE [LARGE SCALE GENOMIC DNA]</scope>
    <source>
        <strain evidence="5 6">DSM 17459</strain>
    </source>
</reference>
<dbReference type="Proteomes" id="UP000184245">
    <property type="component" value="Unassembled WGS sequence"/>
</dbReference>
<evidence type="ECO:0000256" key="2">
    <source>
        <dbReference type="SAM" id="SignalP"/>
    </source>
</evidence>
<sequence length="271" mass="28965">MRARTKHVVYSMGGALALSLAMTVPTFADTTGDTPDNTQTEAVWTDKVAADVNTYANIRVDASINSQRVGRLPKGGVAVAVGEKDGWIQVSSGDVEGYIRGDLLVSEEAARDLYVSTYGTEDISVWAEVIDTRPQETEAPQEESGSQEQESEETTETAASVSQDDLDLMAAIIECEAGGESYEGKVAVGAVVMNRVNSSKFPNTISEVIYQRGQFSPVASGKLSRVLSRGAREDCYEAARDVLNGANTVGDKLFFSAGSGKGIQIGNQHFY</sequence>
<dbReference type="STRING" id="1122155.SAMN02745158_03622"/>
<dbReference type="GO" id="GO:0016787">
    <property type="term" value="F:hydrolase activity"/>
    <property type="evidence" value="ECO:0007669"/>
    <property type="project" value="InterPro"/>
</dbReference>